<dbReference type="CDD" id="cd01741">
    <property type="entry name" value="GATase1_1"/>
    <property type="match status" value="1"/>
</dbReference>
<proteinExistence type="predicted"/>
<dbReference type="GO" id="GO:0005829">
    <property type="term" value="C:cytosol"/>
    <property type="evidence" value="ECO:0007669"/>
    <property type="project" value="TreeGrafter"/>
</dbReference>
<dbReference type="PANTHER" id="PTHR42695:SF5">
    <property type="entry name" value="GLUTAMINE AMIDOTRANSFERASE YLR126C-RELATED"/>
    <property type="match status" value="1"/>
</dbReference>
<dbReference type="NCBIfam" id="NF005458">
    <property type="entry name" value="PRK07053.1"/>
    <property type="match status" value="1"/>
</dbReference>
<gene>
    <name evidence="2" type="ORF">SAMN05421733_102188</name>
</gene>
<dbReference type="InterPro" id="IPR017926">
    <property type="entry name" value="GATASE"/>
</dbReference>
<dbReference type="PANTHER" id="PTHR42695">
    <property type="entry name" value="GLUTAMINE AMIDOTRANSFERASE YLR126C-RELATED"/>
    <property type="match status" value="1"/>
</dbReference>
<dbReference type="RefSeq" id="WP_092746876.1">
    <property type="nucleotide sequence ID" value="NZ_FMYL01000002.1"/>
</dbReference>
<dbReference type="InterPro" id="IPR044992">
    <property type="entry name" value="ChyE-like"/>
</dbReference>
<dbReference type="Gene3D" id="3.40.50.880">
    <property type="match status" value="1"/>
</dbReference>
<evidence type="ECO:0000259" key="1">
    <source>
        <dbReference type="Pfam" id="PF00117"/>
    </source>
</evidence>
<protein>
    <submittedName>
        <fullName evidence="2">GMP synthase (Glutamine-hydrolysing)</fullName>
    </submittedName>
</protein>
<dbReference type="Proteomes" id="UP000242501">
    <property type="component" value="Unassembled WGS sequence"/>
</dbReference>
<dbReference type="STRING" id="1219383.SAMN05421733_102188"/>
<dbReference type="Pfam" id="PF00117">
    <property type="entry name" value="GATase"/>
    <property type="match status" value="1"/>
</dbReference>
<dbReference type="InterPro" id="IPR029062">
    <property type="entry name" value="Class_I_gatase-like"/>
</dbReference>
<dbReference type="PROSITE" id="PS51273">
    <property type="entry name" value="GATASE_TYPE_1"/>
    <property type="match status" value="1"/>
</dbReference>
<organism evidence="2 3">
    <name type="scientific">Acinetobacter boissieri</name>
    <dbReference type="NCBI Taxonomy" id="1219383"/>
    <lineage>
        <taxon>Bacteria</taxon>
        <taxon>Pseudomonadati</taxon>
        <taxon>Pseudomonadota</taxon>
        <taxon>Gammaproteobacteria</taxon>
        <taxon>Moraxellales</taxon>
        <taxon>Moraxellaceae</taxon>
        <taxon>Acinetobacter</taxon>
    </lineage>
</organism>
<dbReference type="AlphaFoldDB" id="A0A1G6GVM8"/>
<dbReference type="OrthoDB" id="9813383at2"/>
<accession>A0A1G6GVM8</accession>
<reference evidence="3" key="1">
    <citation type="submission" date="2016-09" db="EMBL/GenBank/DDBJ databases">
        <authorList>
            <person name="Varghese N."/>
            <person name="Submissions S."/>
        </authorList>
    </citation>
    <scope>NUCLEOTIDE SEQUENCE [LARGE SCALE GENOMIC DNA]</scope>
    <source>
        <strain evidence="3">ANC 4422</strain>
    </source>
</reference>
<dbReference type="EMBL" id="FMYL01000002">
    <property type="protein sequence ID" value="SDB85186.1"/>
    <property type="molecule type" value="Genomic_DNA"/>
</dbReference>
<sequence>MHHSHQIIYAIKHVAFEDLGSLEDIFYAHGYRVRYFDAGVDSLETALNYEGLTVILGGPIGVNDSASYPFLKHELALLKLRLIHNKPTLGICLGAQLMAKALGADVYAGQHKEIGWGPLEVIGHNNILSPLADIPVLHWHGDTFDLPTRAKLLASSKYYPHQAFQIGQSLALQFHLEIDTYYIEQWLIGHHHELFHHKINIDQVREESEKYGDLLKAAAKQVITQYLQQIHYQSL</sequence>
<keyword evidence="3" id="KW-1185">Reference proteome</keyword>
<evidence type="ECO:0000313" key="3">
    <source>
        <dbReference type="Proteomes" id="UP000242501"/>
    </source>
</evidence>
<feature type="domain" description="Glutamine amidotransferase" evidence="1">
    <location>
        <begin position="32"/>
        <end position="178"/>
    </location>
</feature>
<name>A0A1G6GVM8_9GAMM</name>
<dbReference type="SUPFAM" id="SSF52317">
    <property type="entry name" value="Class I glutamine amidotransferase-like"/>
    <property type="match status" value="1"/>
</dbReference>
<evidence type="ECO:0000313" key="2">
    <source>
        <dbReference type="EMBL" id="SDB85186.1"/>
    </source>
</evidence>